<dbReference type="InterPro" id="IPR013320">
    <property type="entry name" value="ConA-like_dom_sf"/>
</dbReference>
<gene>
    <name evidence="3" type="ORF">AsAng_0031440</name>
</gene>
<dbReference type="Gene3D" id="2.40.10.10">
    <property type="entry name" value="Trypsin-like serine proteases"/>
    <property type="match status" value="2"/>
</dbReference>
<proteinExistence type="predicted"/>
<dbReference type="NCBIfam" id="TIGR04183">
    <property type="entry name" value="Por_Secre_tail"/>
    <property type="match status" value="1"/>
</dbReference>
<dbReference type="PANTHER" id="PTHR23282">
    <property type="entry name" value="APICAL ENDOSOMAL GLYCOPROTEIN PRECURSOR"/>
    <property type="match status" value="1"/>
</dbReference>
<dbReference type="GO" id="GO:0005975">
    <property type="term" value="P:carbohydrate metabolic process"/>
    <property type="evidence" value="ECO:0007669"/>
    <property type="project" value="UniProtKB-ARBA"/>
</dbReference>
<dbReference type="Pfam" id="PF13365">
    <property type="entry name" value="Trypsin_2"/>
    <property type="match status" value="1"/>
</dbReference>
<reference evidence="3" key="1">
    <citation type="submission" date="2022-09" db="EMBL/GenBank/DDBJ databases">
        <title>Aureispira anguillicida sp. nov., isolated from Leptocephalus of Japanese eel Anguilla japonica.</title>
        <authorList>
            <person name="Yuasa K."/>
            <person name="Mekata T."/>
            <person name="Ikunari K."/>
        </authorList>
    </citation>
    <scope>NUCLEOTIDE SEQUENCE</scope>
    <source>
        <strain evidence="3">EL160426</strain>
    </source>
</reference>
<dbReference type="SUPFAM" id="SSF49899">
    <property type="entry name" value="Concanavalin A-like lectins/glucanases"/>
    <property type="match status" value="2"/>
</dbReference>
<dbReference type="SMART" id="SM00137">
    <property type="entry name" value="MAM"/>
    <property type="match status" value="2"/>
</dbReference>
<feature type="signal peptide" evidence="1">
    <location>
        <begin position="1"/>
        <end position="18"/>
    </location>
</feature>
<dbReference type="Proteomes" id="UP001060919">
    <property type="component" value="Chromosome"/>
</dbReference>
<dbReference type="KEGG" id="aup:AsAng_0031440"/>
<feature type="domain" description="MAM" evidence="2">
    <location>
        <begin position="577"/>
        <end position="739"/>
    </location>
</feature>
<protein>
    <submittedName>
        <fullName evidence="3">Trypsin-like peptidase domain-containing protein</fullName>
    </submittedName>
</protein>
<evidence type="ECO:0000259" key="2">
    <source>
        <dbReference type="SMART" id="SM00137"/>
    </source>
</evidence>
<dbReference type="SUPFAM" id="SSF50494">
    <property type="entry name" value="Trypsin-like serine proteases"/>
    <property type="match status" value="1"/>
</dbReference>
<evidence type="ECO:0000256" key="1">
    <source>
        <dbReference type="SAM" id="SignalP"/>
    </source>
</evidence>
<dbReference type="InterPro" id="IPR051560">
    <property type="entry name" value="MAM_domain-containing"/>
</dbReference>
<dbReference type="Pfam" id="PF18962">
    <property type="entry name" value="Por_Secre_tail"/>
    <property type="match status" value="1"/>
</dbReference>
<dbReference type="RefSeq" id="WP_264793493.1">
    <property type="nucleotide sequence ID" value="NZ_AP026867.1"/>
</dbReference>
<dbReference type="Gene3D" id="2.60.120.200">
    <property type="match status" value="2"/>
</dbReference>
<name>A0A915YGA0_9BACT</name>
<keyword evidence="1" id="KW-0732">Signal</keyword>
<dbReference type="GO" id="GO:0004553">
    <property type="term" value="F:hydrolase activity, hydrolyzing O-glycosyl compounds"/>
    <property type="evidence" value="ECO:0007669"/>
    <property type="project" value="UniProtKB-ARBA"/>
</dbReference>
<dbReference type="Pfam" id="PF00629">
    <property type="entry name" value="MAM"/>
    <property type="match status" value="2"/>
</dbReference>
<dbReference type="PANTHER" id="PTHR23282:SF101">
    <property type="entry name" value="MAM DOMAIN-CONTAINING PROTEIN"/>
    <property type="match status" value="1"/>
</dbReference>
<dbReference type="GO" id="GO:0016020">
    <property type="term" value="C:membrane"/>
    <property type="evidence" value="ECO:0007669"/>
    <property type="project" value="InterPro"/>
</dbReference>
<dbReference type="AlphaFoldDB" id="A0A915YGA0"/>
<dbReference type="InterPro" id="IPR043504">
    <property type="entry name" value="Peptidase_S1_PA_chymotrypsin"/>
</dbReference>
<dbReference type="InterPro" id="IPR026444">
    <property type="entry name" value="Secre_tail"/>
</dbReference>
<accession>A0A915YGA0</accession>
<feature type="domain" description="MAM" evidence="2">
    <location>
        <begin position="409"/>
        <end position="576"/>
    </location>
</feature>
<sequence>MKNSIFALLMLCTTVLFAQNNTTQSTTSQSTYTHAPVVIGDEIPTNLQTAHPYNPSNQIGVVFEQEFYNKNSAYIKLYFENFDLGPEDYIEISTHNTGESIIYAGKGKIIDKEGTIISNFWSRVLLDERVTVRLHAQSASNHYGFKISKVAYGYSAARIDAIVNGTDKSICGADDKERIACYNGTIKATRGKAVCKLIIGGVGSCTGWLLGCEGHVMTNNHCVGNATDAGNTDFLFDYQYSACTGTSSLTATTVATSATFIKTSPYPSGLDYTLLKLPTNPTATYGYLSLSSVAPSVGDRIYIIGHPGGRRKEITVNSDQDASGFAQVNTLTTNGMRYYADTEGGSSGSPVLSNSSNLVYSIHNTGGCTNGSHGRCDKLIADIGSDMPNSGVDYSACSPSSGCLASVIALPSNQGFESSFGVWSNESNDDFDWARRTGSTPSSNTGPTSASEGSYYAYMEASYPNYGSKDAILNSPCYYVNVSNAYARFKYHMYGATTGTLRFQVSTNNGTSWTTLWSRTGDQGNSWKTASVNVSAYINTNGVRFRFHGTTGSSFTGDIAIDDISIYSLIFTKCINSYPYTEGWETGLGIWSQSATDDFDWTRRMGSTPSTSTGPTAAIEGNYYLYTESSYPNYGNKQAIITSRCFNLTSVNNPAASFRYHMYGSTMGTLQLQISVNSGSTWTTIWTRTGDQGNSWKYAYVNLNAYTSNTNVRLRFVGTTGSSYRSDMAIDAFGIHQGLIISPPVESIADDLAAEPFLTVSPNPFNSIVNINTNIEGLTNYRLINIQGQTVKEGLFQSNSIELGDLNKGVYFLALYNEEEQIVRKVIKQ</sequence>
<dbReference type="EMBL" id="AP026867">
    <property type="protein sequence ID" value="BDS12423.1"/>
    <property type="molecule type" value="Genomic_DNA"/>
</dbReference>
<dbReference type="InterPro" id="IPR009003">
    <property type="entry name" value="Peptidase_S1_PA"/>
</dbReference>
<dbReference type="InterPro" id="IPR000998">
    <property type="entry name" value="MAM_dom"/>
</dbReference>
<evidence type="ECO:0000313" key="3">
    <source>
        <dbReference type="EMBL" id="BDS12423.1"/>
    </source>
</evidence>
<evidence type="ECO:0000313" key="4">
    <source>
        <dbReference type="Proteomes" id="UP001060919"/>
    </source>
</evidence>
<organism evidence="3 4">
    <name type="scientific">Aureispira anguillae</name>
    <dbReference type="NCBI Taxonomy" id="2864201"/>
    <lineage>
        <taxon>Bacteria</taxon>
        <taxon>Pseudomonadati</taxon>
        <taxon>Bacteroidota</taxon>
        <taxon>Saprospiria</taxon>
        <taxon>Saprospirales</taxon>
        <taxon>Saprospiraceae</taxon>
        <taxon>Aureispira</taxon>
    </lineage>
</organism>
<feature type="chain" id="PRO_5037977928" evidence="1">
    <location>
        <begin position="19"/>
        <end position="829"/>
    </location>
</feature>
<dbReference type="CDD" id="cd06263">
    <property type="entry name" value="MAM"/>
    <property type="match status" value="2"/>
</dbReference>
<keyword evidence="4" id="KW-1185">Reference proteome</keyword>